<accession>A0A445N0A9</accession>
<dbReference type="AlphaFoldDB" id="A0A445N0A9"/>
<evidence type="ECO:0000313" key="1">
    <source>
        <dbReference type="EMBL" id="SPD75180.1"/>
    </source>
</evidence>
<reference evidence="1" key="1">
    <citation type="submission" date="2018-01" db="EMBL/GenBank/DDBJ databases">
        <authorList>
            <person name="Regsiter A."/>
            <person name="William W."/>
        </authorList>
    </citation>
    <scope>NUCLEOTIDE SEQUENCE</scope>
    <source>
        <strain evidence="1">TRIP AH-1</strain>
    </source>
</reference>
<organism evidence="1">
    <name type="scientific">uncultured Desulfobacterium sp</name>
    <dbReference type="NCBI Taxonomy" id="201089"/>
    <lineage>
        <taxon>Bacteria</taxon>
        <taxon>Pseudomonadati</taxon>
        <taxon>Thermodesulfobacteriota</taxon>
        <taxon>Desulfobacteria</taxon>
        <taxon>Desulfobacterales</taxon>
        <taxon>Desulfobacteriaceae</taxon>
        <taxon>Desulfobacterium</taxon>
        <taxon>environmental samples</taxon>
    </lineage>
</organism>
<dbReference type="EMBL" id="OJIN01000189">
    <property type="protein sequence ID" value="SPD75180.1"/>
    <property type="molecule type" value="Genomic_DNA"/>
</dbReference>
<sequence>MPAMMTVSTKDGMLSEIMAGHYSVRARVGVNRFLKKQKHNDKLIGYMYICL</sequence>
<proteinExistence type="predicted"/>
<protein>
    <submittedName>
        <fullName evidence="1">Uncharacterized protein</fullName>
    </submittedName>
</protein>
<name>A0A445N0A9_9BACT</name>
<gene>
    <name evidence="1" type="ORF">PITCH_A470009</name>
</gene>